<feature type="transmembrane region" description="Helical" evidence="8">
    <location>
        <begin position="129"/>
        <end position="157"/>
    </location>
</feature>
<comment type="similarity">
    <text evidence="2">Belongs to the GSP F family.</text>
</comment>
<evidence type="ECO:0000256" key="8">
    <source>
        <dbReference type="SAM" id="Phobius"/>
    </source>
</evidence>
<evidence type="ECO:0000313" key="11">
    <source>
        <dbReference type="Proteomes" id="UP000230935"/>
    </source>
</evidence>
<feature type="transmembrane region" description="Helical" evidence="8">
    <location>
        <begin position="335"/>
        <end position="356"/>
    </location>
</feature>
<dbReference type="PANTHER" id="PTHR30012">
    <property type="entry name" value="GENERAL SECRETION PATHWAY PROTEIN"/>
    <property type="match status" value="1"/>
</dbReference>
<dbReference type="Pfam" id="PF00482">
    <property type="entry name" value="T2SSF"/>
    <property type="match status" value="2"/>
</dbReference>
<organism evidence="10 11">
    <name type="scientific">Candidatus Buchananbacteria bacterium CG10_big_fil_rev_8_21_14_0_10_42_9</name>
    <dbReference type="NCBI Taxonomy" id="1974526"/>
    <lineage>
        <taxon>Bacteria</taxon>
        <taxon>Candidatus Buchananiibacteriota</taxon>
    </lineage>
</organism>
<comment type="caution">
    <text evidence="10">The sequence shown here is derived from an EMBL/GenBank/DDBJ whole genome shotgun (WGS) entry which is preliminary data.</text>
</comment>
<evidence type="ECO:0000259" key="9">
    <source>
        <dbReference type="Pfam" id="PF00482"/>
    </source>
</evidence>
<keyword evidence="5 8" id="KW-0812">Transmembrane</keyword>
<keyword evidence="6 8" id="KW-1133">Transmembrane helix</keyword>
<dbReference type="AlphaFoldDB" id="A0A2H0W4T6"/>
<evidence type="ECO:0000256" key="1">
    <source>
        <dbReference type="ARBA" id="ARBA00004429"/>
    </source>
</evidence>
<dbReference type="Gene3D" id="1.20.81.30">
    <property type="entry name" value="Type II secretion system (T2SS), domain F"/>
    <property type="match status" value="2"/>
</dbReference>
<evidence type="ECO:0000256" key="7">
    <source>
        <dbReference type="ARBA" id="ARBA00023136"/>
    </source>
</evidence>
<dbReference type="Proteomes" id="UP000230935">
    <property type="component" value="Unassembled WGS sequence"/>
</dbReference>
<protein>
    <recommendedName>
        <fullName evidence="9">Type II secretion system protein GspF domain-containing protein</fullName>
    </recommendedName>
</protein>
<dbReference type="FunFam" id="1.20.81.30:FF:000001">
    <property type="entry name" value="Type II secretion system protein F"/>
    <property type="match status" value="2"/>
</dbReference>
<evidence type="ECO:0000256" key="5">
    <source>
        <dbReference type="ARBA" id="ARBA00022692"/>
    </source>
</evidence>
<name>A0A2H0W4T6_9BACT</name>
<reference evidence="11" key="1">
    <citation type="submission" date="2017-09" db="EMBL/GenBank/DDBJ databases">
        <title>Depth-based differentiation of microbial function through sediment-hosted aquifers and enrichment of novel symbionts in the deep terrestrial subsurface.</title>
        <authorList>
            <person name="Probst A.J."/>
            <person name="Ladd B."/>
            <person name="Jarett J.K."/>
            <person name="Geller-Mcgrath D.E."/>
            <person name="Sieber C.M.K."/>
            <person name="Emerson J.B."/>
            <person name="Anantharaman K."/>
            <person name="Thomas B.C."/>
            <person name="Malmstrom R."/>
            <person name="Stieglmeier M."/>
            <person name="Klingl A."/>
            <person name="Woyke T."/>
            <person name="Ryan C.M."/>
            <person name="Banfield J.F."/>
        </authorList>
    </citation>
    <scope>NUCLEOTIDE SEQUENCE [LARGE SCALE GENOMIC DNA]</scope>
</reference>
<evidence type="ECO:0000256" key="2">
    <source>
        <dbReference type="ARBA" id="ARBA00005745"/>
    </source>
</evidence>
<evidence type="ECO:0000256" key="3">
    <source>
        <dbReference type="ARBA" id="ARBA00022475"/>
    </source>
</evidence>
<dbReference type="GO" id="GO:0005886">
    <property type="term" value="C:plasma membrane"/>
    <property type="evidence" value="ECO:0007669"/>
    <property type="project" value="UniProtKB-SubCell"/>
</dbReference>
<feature type="domain" description="Type II secretion system protein GspF" evidence="9">
    <location>
        <begin position="28"/>
        <end position="151"/>
    </location>
</feature>
<gene>
    <name evidence="10" type="ORF">COT81_00360</name>
</gene>
<dbReference type="EMBL" id="PEZZ01000002">
    <property type="protein sequence ID" value="PIS05601.1"/>
    <property type="molecule type" value="Genomic_DNA"/>
</dbReference>
<proteinExistence type="inferred from homology"/>
<keyword evidence="7 8" id="KW-0472">Membrane</keyword>
<dbReference type="PANTHER" id="PTHR30012:SF0">
    <property type="entry name" value="TYPE II SECRETION SYSTEM PROTEIN F-RELATED"/>
    <property type="match status" value="1"/>
</dbReference>
<evidence type="ECO:0000256" key="6">
    <source>
        <dbReference type="ARBA" id="ARBA00022989"/>
    </source>
</evidence>
<dbReference type="InterPro" id="IPR003004">
    <property type="entry name" value="GspF/PilC"/>
</dbReference>
<feature type="domain" description="Type II secretion system protein GspF" evidence="9">
    <location>
        <begin position="231"/>
        <end position="354"/>
    </location>
</feature>
<sequence>MNIKEVVDKLNKQFEQLQRIPVSQKLFFVQQLGIMIKTGISLAKALKALEEQTTSKRFKAIMHDVYKKVEKGNTLSDALTPYSKIFGELFINMIKAGEISGKLEEVLEQLYIQMKKDHEIISRVRGAMIYPAIVVTMMVAIGILMIIYVIPTLISIFEEVSVQLPLPTRVLIWLSKFVNNNGIALVVLLVILIVSFVSFIRWPKGRKKWHQLLLHLPIVKEILKKINLARFSRTFSSLLKTDIPIVKSFDITAHVLGNVLYRQALLESMSKVETGVAVNQSLSNYPSLFPPVMIQMITVGEETGTLDDILTEAATFYEDDVTRTMENLPSIIEPVLIVILGIGVAMMALAVIGPLYSLAEVF</sequence>
<keyword evidence="3" id="KW-1003">Cell membrane</keyword>
<evidence type="ECO:0000313" key="10">
    <source>
        <dbReference type="EMBL" id="PIS05601.1"/>
    </source>
</evidence>
<keyword evidence="4" id="KW-0997">Cell inner membrane</keyword>
<feature type="transmembrane region" description="Helical" evidence="8">
    <location>
        <begin position="177"/>
        <end position="200"/>
    </location>
</feature>
<accession>A0A2H0W4T6</accession>
<dbReference type="InterPro" id="IPR042094">
    <property type="entry name" value="T2SS_GspF_sf"/>
</dbReference>
<evidence type="ECO:0000256" key="4">
    <source>
        <dbReference type="ARBA" id="ARBA00022519"/>
    </source>
</evidence>
<dbReference type="InterPro" id="IPR018076">
    <property type="entry name" value="T2SS_GspF_dom"/>
</dbReference>
<dbReference type="PRINTS" id="PR00812">
    <property type="entry name" value="BCTERIALGSPF"/>
</dbReference>
<comment type="subcellular location">
    <subcellularLocation>
        <location evidence="1">Cell inner membrane</location>
        <topology evidence="1">Multi-pass membrane protein</topology>
    </subcellularLocation>
</comment>